<reference evidence="6 7" key="1">
    <citation type="submission" date="2020-02" db="EMBL/GenBank/DDBJ databases">
        <title>Whole-genome analyses of novel actinobacteria.</title>
        <authorList>
            <person name="Sahin N."/>
        </authorList>
    </citation>
    <scope>NUCLEOTIDE SEQUENCE [LARGE SCALE GENOMIC DNA]</scope>
    <source>
        <strain evidence="6 7">A7024</strain>
    </source>
</reference>
<proteinExistence type="inferred from homology"/>
<evidence type="ECO:0000313" key="6">
    <source>
        <dbReference type="EMBL" id="NGN67359.1"/>
    </source>
</evidence>
<keyword evidence="2" id="KW-0805">Transcription regulation</keyword>
<dbReference type="PANTHER" id="PTHR30346">
    <property type="entry name" value="TRANSCRIPTIONAL DUAL REGULATOR HCAR-RELATED"/>
    <property type="match status" value="1"/>
</dbReference>
<organism evidence="6 7">
    <name type="scientific">Streptomyces coryli</name>
    <dbReference type="NCBI Taxonomy" id="1128680"/>
    <lineage>
        <taxon>Bacteria</taxon>
        <taxon>Bacillati</taxon>
        <taxon>Actinomycetota</taxon>
        <taxon>Actinomycetes</taxon>
        <taxon>Kitasatosporales</taxon>
        <taxon>Streptomycetaceae</taxon>
        <taxon>Streptomyces</taxon>
    </lineage>
</organism>
<dbReference type="Gene3D" id="3.40.190.10">
    <property type="entry name" value="Periplasmic binding protein-like II"/>
    <property type="match status" value="2"/>
</dbReference>
<keyword evidence="3" id="KW-0238">DNA-binding</keyword>
<accession>A0A6G4U545</accession>
<dbReference type="InterPro" id="IPR011991">
    <property type="entry name" value="ArsR-like_HTH"/>
</dbReference>
<dbReference type="SUPFAM" id="SSF46785">
    <property type="entry name" value="Winged helix' DNA-binding domain"/>
    <property type="match status" value="1"/>
</dbReference>
<evidence type="ECO:0000256" key="1">
    <source>
        <dbReference type="ARBA" id="ARBA00009437"/>
    </source>
</evidence>
<sequence>MLDVRRLRILQHLAAYGTVAATAEALHLTPPAVSQHLAALQREAGMPVVEKHGRTLRLTAAGELLVAHAEIILAELAAAESGLASLQSGRRGVVRITAFASAARALVAPLWQRLADADGDAGADARADATPALSLRLSVQEPGEALDELRKRSTDLALVHSYTVLPRSFPAACEQAVLMEEPVLLALHAHQAAALGLAAGQPADLSRTAQLPWLTPGPETSCYEMIQRACGAAGFVPDIRTRSSDFAVLTALVAAGAGAALIPRMALPDTTGPVSLHPLVHPVSRTIFTVCRAGTGKHPDLRRVLDLLHDPAKAPGHATALRS</sequence>
<comment type="caution">
    <text evidence="6">The sequence shown here is derived from an EMBL/GenBank/DDBJ whole genome shotgun (WGS) entry which is preliminary data.</text>
</comment>
<dbReference type="InterPro" id="IPR000847">
    <property type="entry name" value="LysR_HTH_N"/>
</dbReference>
<evidence type="ECO:0000256" key="3">
    <source>
        <dbReference type="ARBA" id="ARBA00023125"/>
    </source>
</evidence>
<dbReference type="PANTHER" id="PTHR30346:SF29">
    <property type="entry name" value="LYSR SUBSTRATE-BINDING"/>
    <property type="match status" value="1"/>
</dbReference>
<dbReference type="SUPFAM" id="SSF53850">
    <property type="entry name" value="Periplasmic binding protein-like II"/>
    <property type="match status" value="1"/>
</dbReference>
<dbReference type="GO" id="GO:0032993">
    <property type="term" value="C:protein-DNA complex"/>
    <property type="evidence" value="ECO:0007669"/>
    <property type="project" value="TreeGrafter"/>
</dbReference>
<dbReference type="InterPro" id="IPR036388">
    <property type="entry name" value="WH-like_DNA-bd_sf"/>
</dbReference>
<evidence type="ECO:0000256" key="4">
    <source>
        <dbReference type="ARBA" id="ARBA00023163"/>
    </source>
</evidence>
<comment type="similarity">
    <text evidence="1">Belongs to the LysR transcriptional regulatory family.</text>
</comment>
<name>A0A6G4U545_9ACTN</name>
<evidence type="ECO:0000256" key="2">
    <source>
        <dbReference type="ARBA" id="ARBA00023015"/>
    </source>
</evidence>
<dbReference type="Proteomes" id="UP000481583">
    <property type="component" value="Unassembled WGS sequence"/>
</dbReference>
<dbReference type="RefSeq" id="WP_165240655.1">
    <property type="nucleotide sequence ID" value="NZ_JAAKZV010000138.1"/>
</dbReference>
<dbReference type="InterPro" id="IPR036390">
    <property type="entry name" value="WH_DNA-bd_sf"/>
</dbReference>
<dbReference type="GO" id="GO:0003677">
    <property type="term" value="F:DNA binding"/>
    <property type="evidence" value="ECO:0007669"/>
    <property type="project" value="UniProtKB-KW"/>
</dbReference>
<keyword evidence="4" id="KW-0804">Transcription</keyword>
<dbReference type="Pfam" id="PF00126">
    <property type="entry name" value="HTH_1"/>
    <property type="match status" value="1"/>
</dbReference>
<dbReference type="GO" id="GO:0003700">
    <property type="term" value="F:DNA-binding transcription factor activity"/>
    <property type="evidence" value="ECO:0007669"/>
    <property type="project" value="InterPro"/>
</dbReference>
<dbReference type="AlphaFoldDB" id="A0A6G4U545"/>
<gene>
    <name evidence="6" type="ORF">G5C51_26075</name>
</gene>
<dbReference type="Pfam" id="PF03466">
    <property type="entry name" value="LysR_substrate"/>
    <property type="match status" value="1"/>
</dbReference>
<protein>
    <submittedName>
        <fullName evidence="6">LysR family transcriptional regulator</fullName>
    </submittedName>
</protein>
<dbReference type="PROSITE" id="PS50931">
    <property type="entry name" value="HTH_LYSR"/>
    <property type="match status" value="1"/>
</dbReference>
<dbReference type="Gene3D" id="1.10.10.10">
    <property type="entry name" value="Winged helix-like DNA-binding domain superfamily/Winged helix DNA-binding domain"/>
    <property type="match status" value="1"/>
</dbReference>
<dbReference type="CDD" id="cd00090">
    <property type="entry name" value="HTH_ARSR"/>
    <property type="match status" value="1"/>
</dbReference>
<evidence type="ECO:0000259" key="5">
    <source>
        <dbReference type="PROSITE" id="PS50931"/>
    </source>
</evidence>
<dbReference type="InterPro" id="IPR005119">
    <property type="entry name" value="LysR_subst-bd"/>
</dbReference>
<evidence type="ECO:0000313" key="7">
    <source>
        <dbReference type="Proteomes" id="UP000481583"/>
    </source>
</evidence>
<dbReference type="EMBL" id="JAAKZV010000138">
    <property type="protein sequence ID" value="NGN67359.1"/>
    <property type="molecule type" value="Genomic_DNA"/>
</dbReference>
<feature type="domain" description="HTH lysR-type" evidence="5">
    <location>
        <begin position="2"/>
        <end position="59"/>
    </location>
</feature>
<keyword evidence="7" id="KW-1185">Reference proteome</keyword>